<protein>
    <submittedName>
        <fullName evidence="1">Uncharacterized protein</fullName>
    </submittedName>
</protein>
<sequence length="81" mass="9408">MYYEAIQIAIQDQGNLYLTREKGTRIMKALILTELDNEPHEIREAIAFYAAHTVLPIHFTAAERERHYVTLENAGYLEKIS</sequence>
<proteinExistence type="predicted"/>
<dbReference type="Proteomes" id="UP000187323">
    <property type="component" value="Unassembled WGS sequence"/>
</dbReference>
<name>A0AB36JE61_9BACL</name>
<evidence type="ECO:0000313" key="1">
    <source>
        <dbReference type="EMBL" id="OME19543.1"/>
    </source>
</evidence>
<accession>A0AB36JE61</accession>
<dbReference type="EMBL" id="MPTO01000013">
    <property type="protein sequence ID" value="OME19543.1"/>
    <property type="molecule type" value="Genomic_DNA"/>
</dbReference>
<organism evidence="1 2">
    <name type="scientific">Paenibacillus odorifer</name>
    <dbReference type="NCBI Taxonomy" id="189426"/>
    <lineage>
        <taxon>Bacteria</taxon>
        <taxon>Bacillati</taxon>
        <taxon>Bacillota</taxon>
        <taxon>Bacilli</taxon>
        <taxon>Bacillales</taxon>
        <taxon>Paenibacillaceae</taxon>
        <taxon>Paenibacillus</taxon>
    </lineage>
</organism>
<reference evidence="1 2" key="1">
    <citation type="submission" date="2016-10" db="EMBL/GenBank/DDBJ databases">
        <title>Paenibacillus species isolates.</title>
        <authorList>
            <person name="Beno S.M."/>
        </authorList>
    </citation>
    <scope>NUCLEOTIDE SEQUENCE [LARGE SCALE GENOMIC DNA]</scope>
    <source>
        <strain evidence="1 2">FSL H7-0918</strain>
    </source>
</reference>
<evidence type="ECO:0000313" key="2">
    <source>
        <dbReference type="Proteomes" id="UP000187323"/>
    </source>
</evidence>
<gene>
    <name evidence="1" type="ORF">BSK47_16025</name>
</gene>
<comment type="caution">
    <text evidence="1">The sequence shown here is derived from an EMBL/GenBank/DDBJ whole genome shotgun (WGS) entry which is preliminary data.</text>
</comment>
<dbReference type="AlphaFoldDB" id="A0AB36JE61"/>